<sequence>MDALPLDPVRFSPSSVDLHEHAWETESAHRTSEGRLLYVRCTGCGVRRVDLQPDPRVPPVAVSAPTTPASARELLQMAVSALEVEER</sequence>
<gene>
    <name evidence="1" type="ORF">FVP77_14365</name>
</gene>
<organism evidence="1 2">
    <name type="scientific">Microbacterium hatanonis</name>
    <dbReference type="NCBI Taxonomy" id="404366"/>
    <lineage>
        <taxon>Bacteria</taxon>
        <taxon>Bacillati</taxon>
        <taxon>Actinomycetota</taxon>
        <taxon>Actinomycetes</taxon>
        <taxon>Micrococcales</taxon>
        <taxon>Microbacteriaceae</taxon>
        <taxon>Microbacterium</taxon>
    </lineage>
</organism>
<dbReference type="OrthoDB" id="4484477at2"/>
<dbReference type="EMBL" id="VRSV01000002">
    <property type="protein sequence ID" value="TXK10044.1"/>
    <property type="molecule type" value="Genomic_DNA"/>
</dbReference>
<keyword evidence="2" id="KW-1185">Reference proteome</keyword>
<name>A0A5C8HYF0_9MICO</name>
<proteinExistence type="predicted"/>
<dbReference type="Proteomes" id="UP000321034">
    <property type="component" value="Unassembled WGS sequence"/>
</dbReference>
<comment type="caution">
    <text evidence="1">The sequence shown here is derived from an EMBL/GenBank/DDBJ whole genome shotgun (WGS) entry which is preliminary data.</text>
</comment>
<evidence type="ECO:0000313" key="2">
    <source>
        <dbReference type="Proteomes" id="UP000321034"/>
    </source>
</evidence>
<protein>
    <submittedName>
        <fullName evidence="1">Uncharacterized protein</fullName>
    </submittedName>
</protein>
<dbReference type="RefSeq" id="WP_147895242.1">
    <property type="nucleotide sequence ID" value="NZ_BAAANR010000001.1"/>
</dbReference>
<reference evidence="1 2" key="1">
    <citation type="submission" date="2019-08" db="EMBL/GenBank/DDBJ databases">
        <authorList>
            <person name="Dong K."/>
        </authorList>
    </citation>
    <scope>NUCLEOTIDE SEQUENCE [LARGE SCALE GENOMIC DNA]</scope>
    <source>
        <strain evidence="1 2">JCM14558</strain>
    </source>
</reference>
<evidence type="ECO:0000313" key="1">
    <source>
        <dbReference type="EMBL" id="TXK10044.1"/>
    </source>
</evidence>
<dbReference type="AlphaFoldDB" id="A0A5C8HYF0"/>
<accession>A0A5C8HYF0</accession>